<dbReference type="PANTHER" id="PTHR11177">
    <property type="entry name" value="CHITINASE"/>
    <property type="match status" value="1"/>
</dbReference>
<keyword evidence="8" id="KW-1185">Reference proteome</keyword>
<keyword evidence="3" id="KW-1015">Disulfide bond</keyword>
<dbReference type="CDD" id="cd02872">
    <property type="entry name" value="GH18_chitolectin_chitotriosidase"/>
    <property type="match status" value="1"/>
</dbReference>
<dbReference type="InterPro" id="IPR017853">
    <property type="entry name" value="GH"/>
</dbReference>
<accession>A0A7M4EYS3</accession>
<evidence type="ECO:0000313" key="7">
    <source>
        <dbReference type="Ensembl" id="ENSCPRP00005016060.1"/>
    </source>
</evidence>
<reference evidence="7" key="2">
    <citation type="submission" date="2025-09" db="UniProtKB">
        <authorList>
            <consortium name="Ensembl"/>
        </authorList>
    </citation>
    <scope>IDENTIFICATION</scope>
</reference>
<dbReference type="SUPFAM" id="SSF54556">
    <property type="entry name" value="Chitinase insertion domain"/>
    <property type="match status" value="1"/>
</dbReference>
<dbReference type="GO" id="GO:0008061">
    <property type="term" value="F:chitin binding"/>
    <property type="evidence" value="ECO:0007669"/>
    <property type="project" value="InterPro"/>
</dbReference>
<dbReference type="GO" id="GO:0005975">
    <property type="term" value="P:carbohydrate metabolic process"/>
    <property type="evidence" value="ECO:0007669"/>
    <property type="project" value="InterPro"/>
</dbReference>
<dbReference type="AlphaFoldDB" id="A0A7M4EYS3"/>
<protein>
    <recommendedName>
        <fullName evidence="6">GH18 domain-containing protein</fullName>
    </recommendedName>
</protein>
<keyword evidence="4" id="KW-0326">Glycosidase</keyword>
<dbReference type="InterPro" id="IPR050314">
    <property type="entry name" value="Glycosyl_Hydrlase_18"/>
</dbReference>
<dbReference type="PROSITE" id="PS51910">
    <property type="entry name" value="GH18_2"/>
    <property type="match status" value="1"/>
</dbReference>
<evidence type="ECO:0000256" key="4">
    <source>
        <dbReference type="ARBA" id="ARBA00023295"/>
    </source>
</evidence>
<dbReference type="Pfam" id="PF00704">
    <property type="entry name" value="Glyco_hydro_18"/>
    <property type="match status" value="1"/>
</dbReference>
<comment type="similarity">
    <text evidence="5">Belongs to the glycosyl hydrolase 18 family.</text>
</comment>
<dbReference type="Gene3D" id="3.10.50.10">
    <property type="match status" value="1"/>
</dbReference>
<dbReference type="InterPro" id="IPR029070">
    <property type="entry name" value="Chitinase_insertion_sf"/>
</dbReference>
<dbReference type="SMART" id="SM00636">
    <property type="entry name" value="Glyco_18"/>
    <property type="match status" value="1"/>
</dbReference>
<dbReference type="InterPro" id="IPR001223">
    <property type="entry name" value="Glyco_hydro18_cat"/>
</dbReference>
<organism evidence="7 8">
    <name type="scientific">Crocodylus porosus</name>
    <name type="common">Saltwater crocodile</name>
    <name type="synonym">Estuarine crocodile</name>
    <dbReference type="NCBI Taxonomy" id="8502"/>
    <lineage>
        <taxon>Eukaryota</taxon>
        <taxon>Metazoa</taxon>
        <taxon>Chordata</taxon>
        <taxon>Craniata</taxon>
        <taxon>Vertebrata</taxon>
        <taxon>Euteleostomi</taxon>
        <taxon>Archelosauria</taxon>
        <taxon>Archosauria</taxon>
        <taxon>Crocodylia</taxon>
        <taxon>Longirostres</taxon>
        <taxon>Crocodylidae</taxon>
        <taxon>Crocodylus</taxon>
    </lineage>
</organism>
<name>A0A7M4EYS3_CROPO</name>
<evidence type="ECO:0000259" key="6">
    <source>
        <dbReference type="PROSITE" id="PS51910"/>
    </source>
</evidence>
<sequence length="368" mass="40558">TMCGGRGSAYKLVCYFNNWSQFRPGAAKYTPEDVDPFLCTHLIYSFAGIKDHKITTTEWNDETLYSQFNALKNRNKNLVTLLAVGGGNFGSQKFTAVVSSAANRKTFIDSVIAFLRKHKFDGLDLDWEFPASRGSPPEDKHLFTILVQEMVAAFVKEGHQTGHPRLLLSSAVSGVKGIIDTAYETAALGRSLDFLNVMTYDFHGSWSSVTGHNSPLYKGSIDQSFSRLQWAYAMKYWKDNGVPAEKLLMGFPTYGQTFRLSTGNTGAGAPASGPGAPGAYTRSAGVLAYFEVNIRAVGRFEIPLIFQVPYAFKDREWVGYDNERSFEIKEQHYGGAMVWALGMDDFSGSFCGAGANPLLKKLKTVLGN</sequence>
<keyword evidence="1" id="KW-0732">Signal</keyword>
<dbReference type="InterPro" id="IPR001579">
    <property type="entry name" value="Glyco_hydro_18_chit_AS"/>
</dbReference>
<keyword evidence="2" id="KW-0378">Hydrolase</keyword>
<dbReference type="PROSITE" id="PS01095">
    <property type="entry name" value="GH18_1"/>
    <property type="match status" value="1"/>
</dbReference>
<dbReference type="GO" id="GO:0006032">
    <property type="term" value="P:chitin catabolic process"/>
    <property type="evidence" value="ECO:0007669"/>
    <property type="project" value="TreeGrafter"/>
</dbReference>
<dbReference type="FunFam" id="3.20.20.80:FF:000007">
    <property type="entry name" value="Acidic mammalian chitinase"/>
    <property type="match status" value="1"/>
</dbReference>
<proteinExistence type="inferred from homology"/>
<dbReference type="GeneTree" id="ENSGT00940000162989"/>
<dbReference type="GO" id="GO:0005576">
    <property type="term" value="C:extracellular region"/>
    <property type="evidence" value="ECO:0007669"/>
    <property type="project" value="TreeGrafter"/>
</dbReference>
<feature type="domain" description="GH18" evidence="6">
    <location>
        <begin position="10"/>
        <end position="368"/>
    </location>
</feature>
<dbReference type="Gene3D" id="3.20.20.80">
    <property type="entry name" value="Glycosidases"/>
    <property type="match status" value="1"/>
</dbReference>
<reference evidence="7" key="1">
    <citation type="submission" date="2025-08" db="UniProtKB">
        <authorList>
            <consortium name="Ensembl"/>
        </authorList>
    </citation>
    <scope>IDENTIFICATION</scope>
</reference>
<dbReference type="PANTHER" id="PTHR11177:SF248">
    <property type="entry name" value="CHITOTRIOSIDASE-1"/>
    <property type="match status" value="1"/>
</dbReference>
<dbReference type="Proteomes" id="UP000594220">
    <property type="component" value="Unplaced"/>
</dbReference>
<dbReference type="InterPro" id="IPR011583">
    <property type="entry name" value="Chitinase_II/V-like_cat"/>
</dbReference>
<dbReference type="OMA" id="MVWTLGM"/>
<dbReference type="GO" id="GO:0004568">
    <property type="term" value="F:chitinase activity"/>
    <property type="evidence" value="ECO:0007669"/>
    <property type="project" value="TreeGrafter"/>
</dbReference>
<evidence type="ECO:0000256" key="1">
    <source>
        <dbReference type="ARBA" id="ARBA00022729"/>
    </source>
</evidence>
<evidence type="ECO:0000256" key="5">
    <source>
        <dbReference type="RuleBase" id="RU004453"/>
    </source>
</evidence>
<evidence type="ECO:0000256" key="2">
    <source>
        <dbReference type="ARBA" id="ARBA00022801"/>
    </source>
</evidence>
<dbReference type="Ensembl" id="ENSCPRT00005018814.1">
    <property type="protein sequence ID" value="ENSCPRP00005016060.1"/>
    <property type="gene ID" value="ENSCPRG00005011213.1"/>
</dbReference>
<dbReference type="FunFam" id="3.10.50.10:FF:000001">
    <property type="entry name" value="Chitinase 3-like 1"/>
    <property type="match status" value="1"/>
</dbReference>
<evidence type="ECO:0000313" key="8">
    <source>
        <dbReference type="Proteomes" id="UP000594220"/>
    </source>
</evidence>
<dbReference type="SUPFAM" id="SSF51445">
    <property type="entry name" value="(Trans)glycosidases"/>
    <property type="match status" value="1"/>
</dbReference>
<evidence type="ECO:0000256" key="3">
    <source>
        <dbReference type="ARBA" id="ARBA00023157"/>
    </source>
</evidence>